<feature type="transmembrane region" description="Helical" evidence="6">
    <location>
        <begin position="74"/>
        <end position="96"/>
    </location>
</feature>
<evidence type="ECO:0000256" key="5">
    <source>
        <dbReference type="SAM" id="MobiDB-lite"/>
    </source>
</evidence>
<keyword evidence="8" id="KW-1185">Reference proteome</keyword>
<evidence type="ECO:0000313" key="7">
    <source>
        <dbReference type="EMBL" id="GMT28098.1"/>
    </source>
</evidence>
<evidence type="ECO:0000256" key="6">
    <source>
        <dbReference type="SAM" id="Phobius"/>
    </source>
</evidence>
<dbReference type="PIRSF" id="PIRSF006060">
    <property type="entry name" value="AA_transporter"/>
    <property type="match status" value="1"/>
</dbReference>
<dbReference type="InterPro" id="IPR002293">
    <property type="entry name" value="AA/rel_permease1"/>
</dbReference>
<gene>
    <name evidence="7" type="ORF">PFISCL1PPCAC_19395</name>
</gene>
<dbReference type="Gene3D" id="1.20.1740.10">
    <property type="entry name" value="Amino acid/polyamine transporter I"/>
    <property type="match status" value="1"/>
</dbReference>
<feature type="transmembrane region" description="Helical" evidence="6">
    <location>
        <begin position="42"/>
        <end position="62"/>
    </location>
</feature>
<dbReference type="PANTHER" id="PTHR11785:SF502">
    <property type="entry name" value="AMINO ACID TRANSPORTER"/>
    <property type="match status" value="1"/>
</dbReference>
<organism evidence="7 8">
    <name type="scientific">Pristionchus fissidentatus</name>
    <dbReference type="NCBI Taxonomy" id="1538716"/>
    <lineage>
        <taxon>Eukaryota</taxon>
        <taxon>Metazoa</taxon>
        <taxon>Ecdysozoa</taxon>
        <taxon>Nematoda</taxon>
        <taxon>Chromadorea</taxon>
        <taxon>Rhabditida</taxon>
        <taxon>Rhabditina</taxon>
        <taxon>Diplogasteromorpha</taxon>
        <taxon>Diplogasteroidea</taxon>
        <taxon>Neodiplogasteridae</taxon>
        <taxon>Pristionchus</taxon>
    </lineage>
</organism>
<reference evidence="7" key="1">
    <citation type="submission" date="2023-10" db="EMBL/GenBank/DDBJ databases">
        <title>Genome assembly of Pristionchus species.</title>
        <authorList>
            <person name="Yoshida K."/>
            <person name="Sommer R.J."/>
        </authorList>
    </citation>
    <scope>NUCLEOTIDE SEQUENCE</scope>
    <source>
        <strain evidence="7">RS5133</strain>
    </source>
</reference>
<keyword evidence="2 6" id="KW-0812">Transmembrane</keyword>
<keyword evidence="3 6" id="KW-1133">Transmembrane helix</keyword>
<feature type="transmembrane region" description="Helical" evidence="6">
    <location>
        <begin position="273"/>
        <end position="298"/>
    </location>
</feature>
<feature type="transmembrane region" description="Helical" evidence="6">
    <location>
        <begin position="117"/>
        <end position="144"/>
    </location>
</feature>
<keyword evidence="4 6" id="KW-0472">Membrane</keyword>
<evidence type="ECO:0000256" key="1">
    <source>
        <dbReference type="ARBA" id="ARBA00004141"/>
    </source>
</evidence>
<feature type="transmembrane region" description="Helical" evidence="6">
    <location>
        <begin position="425"/>
        <end position="447"/>
    </location>
</feature>
<dbReference type="Pfam" id="PF13520">
    <property type="entry name" value="AA_permease_2"/>
    <property type="match status" value="1"/>
</dbReference>
<dbReference type="FunFam" id="1.20.1740.10:FF:000058">
    <property type="entry name" value="Amino Acid Transporter"/>
    <property type="match status" value="1"/>
</dbReference>
<sequence>PPTRGRSTRLSSKGHYSVKMPSSEGHHESGTTSTKNEHKMRLFSCSSYVIGNIIGSGIFITANSVASETNSVGLTLLIWAICAAISFLGALVYIELATSIPDPGADYAYAMRIGWKALAFAFMLVSVVITFPASAAVQSITFGQYLAKFFSAFDSAPDGTSSEWLVIVLAMLLLASLTILNFFSLDKFASTFQNVVSVCKMLSVAAIILIGFYFLVFQGETQNFANMFEGSKWDIGSMTMAVYGGLWSYAGWDILNYGTPEIKNPRSTMPLSLFIGLGVVASAYILINVSFFSVMTLAEVQNSTAIGDDFARLTIGNGFANIIPAMIAVLVMGTLNSNIFCGSRMMHAAARESQLPSFLSGLHTASGSPRAAVLAQAILAAIMCFVPTDTLVNAVTFVMWAQKGITAAALLYIRYKNVQVESGAIRVPLVLTWALLLVSIALVAIPFVQDLTITLIGCGVIAIALVVYFVALRFGLCTCGGLYDKMSDVVNLVVKRLLCVELDLKTTSTVDERTELNVFSHPVTKNLLVTRL</sequence>
<protein>
    <recommendedName>
        <fullName evidence="9">Amino acid permease</fullName>
    </recommendedName>
</protein>
<accession>A0AAV5W9A4</accession>
<evidence type="ECO:0000256" key="3">
    <source>
        <dbReference type="ARBA" id="ARBA00022989"/>
    </source>
</evidence>
<evidence type="ECO:0000313" key="8">
    <source>
        <dbReference type="Proteomes" id="UP001432322"/>
    </source>
</evidence>
<evidence type="ECO:0000256" key="4">
    <source>
        <dbReference type="ARBA" id="ARBA00023136"/>
    </source>
</evidence>
<evidence type="ECO:0000256" key="2">
    <source>
        <dbReference type="ARBA" id="ARBA00022692"/>
    </source>
</evidence>
<feature type="compositionally biased region" description="Basic and acidic residues" evidence="5">
    <location>
        <begin position="24"/>
        <end position="35"/>
    </location>
</feature>
<dbReference type="GO" id="GO:0016020">
    <property type="term" value="C:membrane"/>
    <property type="evidence" value="ECO:0007669"/>
    <property type="project" value="UniProtKB-SubCell"/>
</dbReference>
<proteinExistence type="predicted"/>
<name>A0AAV5W9A4_9BILA</name>
<dbReference type="PANTHER" id="PTHR11785">
    <property type="entry name" value="AMINO ACID TRANSPORTER"/>
    <property type="match status" value="1"/>
</dbReference>
<feature type="transmembrane region" description="Helical" evidence="6">
    <location>
        <begin position="318"/>
        <end position="341"/>
    </location>
</feature>
<feature type="transmembrane region" description="Helical" evidence="6">
    <location>
        <begin position="394"/>
        <end position="413"/>
    </location>
</feature>
<feature type="transmembrane region" description="Helical" evidence="6">
    <location>
        <begin position="453"/>
        <end position="476"/>
    </location>
</feature>
<feature type="transmembrane region" description="Helical" evidence="6">
    <location>
        <begin position="164"/>
        <end position="183"/>
    </location>
</feature>
<comment type="caution">
    <text evidence="7">The sequence shown here is derived from an EMBL/GenBank/DDBJ whole genome shotgun (WGS) entry which is preliminary data.</text>
</comment>
<dbReference type="GO" id="GO:0015179">
    <property type="term" value="F:L-amino acid transmembrane transporter activity"/>
    <property type="evidence" value="ECO:0007669"/>
    <property type="project" value="TreeGrafter"/>
</dbReference>
<evidence type="ECO:0008006" key="9">
    <source>
        <dbReference type="Google" id="ProtNLM"/>
    </source>
</evidence>
<dbReference type="InterPro" id="IPR050598">
    <property type="entry name" value="AminoAcid_Transporter"/>
</dbReference>
<feature type="transmembrane region" description="Helical" evidence="6">
    <location>
        <begin position="195"/>
        <end position="215"/>
    </location>
</feature>
<feature type="region of interest" description="Disordered" evidence="5">
    <location>
        <begin position="1"/>
        <end position="35"/>
    </location>
</feature>
<feature type="non-terminal residue" evidence="7">
    <location>
        <position position="1"/>
    </location>
</feature>
<dbReference type="Proteomes" id="UP001432322">
    <property type="component" value="Unassembled WGS sequence"/>
</dbReference>
<comment type="subcellular location">
    <subcellularLocation>
        <location evidence="1">Membrane</location>
        <topology evidence="1">Multi-pass membrane protein</topology>
    </subcellularLocation>
</comment>
<dbReference type="AlphaFoldDB" id="A0AAV5W9A4"/>
<dbReference type="EMBL" id="BTSY01000005">
    <property type="protein sequence ID" value="GMT28098.1"/>
    <property type="molecule type" value="Genomic_DNA"/>
</dbReference>